<evidence type="ECO:0000313" key="4">
    <source>
        <dbReference type="Proteomes" id="UP000515733"/>
    </source>
</evidence>
<dbReference type="EMBL" id="LR778301">
    <property type="protein sequence ID" value="CAB1367176.1"/>
    <property type="molecule type" value="Genomic_DNA"/>
</dbReference>
<feature type="region of interest" description="Disordered" evidence="1">
    <location>
        <begin position="434"/>
        <end position="483"/>
    </location>
</feature>
<protein>
    <recommendedName>
        <fullName evidence="2">DUF6311 domain-containing protein</fullName>
    </recommendedName>
</protein>
<dbReference type="PROSITE" id="PS51257">
    <property type="entry name" value="PROKAR_LIPOPROTEIN"/>
    <property type="match status" value="1"/>
</dbReference>
<dbReference type="InterPro" id="IPR046278">
    <property type="entry name" value="DUF6311"/>
</dbReference>
<feature type="region of interest" description="Disordered" evidence="1">
    <location>
        <begin position="343"/>
        <end position="364"/>
    </location>
</feature>
<dbReference type="Proteomes" id="UP000515733">
    <property type="component" value="Chromosome"/>
</dbReference>
<sequence>MKLAFRDPGHAGLSGALLGGLFFLGCMAPFSIRARSPGCFTATRPSTGLCLLPPRPWTWPQGLIPGLGAAPAWSIPTPSPPGVAVQASLPWLPADFQYFGAWMLLCHLLHGAFAARILTRLGCDGTARAAATLLLLSSPASWPRAYGHESLMAHWLLLAAIDAWVGQLSRPPGPAALPGRPDPPLLAGALLLAPFALYHWWRAGLSPGATGGNGPAAHPADGGGGLFPSPALVSWRRKATATTRPTCSPSSTPWTGRFPAPLRAAHRWHRGVVASSAALGQATAGQYEGLGLPGAGVLLLLALAAGMALWRRSSGSIGPAGKALTALLPLALVLFPLRPLGPGHPGNRRPHRSPTAGRPPSSCSASSAPPVASVWPLALLLPCLPSPSLPALFPGAPWPCCWSDSACCKAPTFPPNGANSASASPPVVLAGYLTSRRRLGKPPPLSASGGAAAPHRRRGLDRPGPLRRPPPAKSERRLSGPGR</sequence>
<keyword evidence="4" id="KW-1185">Reference proteome</keyword>
<reference evidence="3 4" key="1">
    <citation type="submission" date="2020-03" db="EMBL/GenBank/DDBJ databases">
        <authorList>
            <consortium name="Genoscope - CEA"/>
            <person name="William W."/>
        </authorList>
    </citation>
    <scope>NUCLEOTIDE SEQUENCE [LARGE SCALE GENOMIC DNA]</scope>
    <source>
        <strain evidence="4">DSM 16959</strain>
    </source>
</reference>
<feature type="domain" description="DUF6311" evidence="2">
    <location>
        <begin position="46"/>
        <end position="169"/>
    </location>
</feature>
<evidence type="ECO:0000313" key="3">
    <source>
        <dbReference type="EMBL" id="CAB1367176.1"/>
    </source>
</evidence>
<organism evidence="3 4">
    <name type="scientific">Denitratisoma oestradiolicum</name>
    <dbReference type="NCBI Taxonomy" id="311182"/>
    <lineage>
        <taxon>Bacteria</taxon>
        <taxon>Pseudomonadati</taxon>
        <taxon>Pseudomonadota</taxon>
        <taxon>Betaproteobacteria</taxon>
        <taxon>Nitrosomonadales</taxon>
        <taxon>Sterolibacteriaceae</taxon>
        <taxon>Denitratisoma</taxon>
    </lineage>
</organism>
<accession>A0A6S6XN08</accession>
<evidence type="ECO:0000256" key="1">
    <source>
        <dbReference type="SAM" id="MobiDB-lite"/>
    </source>
</evidence>
<dbReference type="Pfam" id="PF19830">
    <property type="entry name" value="DUF6311"/>
    <property type="match status" value="1"/>
</dbReference>
<feature type="compositionally biased region" description="Basic and acidic residues" evidence="1">
    <location>
        <begin position="473"/>
        <end position="483"/>
    </location>
</feature>
<dbReference type="AlphaFoldDB" id="A0A6S6XN08"/>
<gene>
    <name evidence="3" type="ORF">DENOEST_0004</name>
</gene>
<name>A0A6S6XN08_9PROT</name>
<evidence type="ECO:0000259" key="2">
    <source>
        <dbReference type="Pfam" id="PF19830"/>
    </source>
</evidence>
<proteinExistence type="predicted"/>
<dbReference type="KEGG" id="doe:DENOEST_0004"/>